<dbReference type="OrthoDB" id="5358475at2759"/>
<proteinExistence type="predicted"/>
<comment type="caution">
    <text evidence="2">The sequence shown here is derived from an EMBL/GenBank/DDBJ whole genome shotgun (WGS) entry which is preliminary data.</text>
</comment>
<dbReference type="InterPro" id="IPR012878">
    <property type="entry name" value="Beta-AFase-like_GH127_cat"/>
</dbReference>
<dbReference type="AlphaFoldDB" id="A0A834GUC0"/>
<name>A0A834GUC0_RHOSS</name>
<evidence type="ECO:0000313" key="2">
    <source>
        <dbReference type="EMBL" id="KAF7140405.1"/>
    </source>
</evidence>
<dbReference type="Pfam" id="PF07944">
    <property type="entry name" value="Beta-AFase-like_GH127_cat"/>
    <property type="match status" value="1"/>
</dbReference>
<evidence type="ECO:0000259" key="1">
    <source>
        <dbReference type="Pfam" id="PF07944"/>
    </source>
</evidence>
<sequence length="181" mass="20063">MHTTIEGGGNSGAVEVLATVTEHKEAVDFAGEEVSEALAGSGKGSRKNWGELPVESVAAFFEVKEKGSAKNKADLQAILLTQVSRHFFRWTKEIAYAEYYERALINAILGIQRGREPGVMIYMLPLGRGVFKAISYRGWETKFDSFWCRCGTGIELFSKLGDPIDFEEEGKVPGIYITQFI</sequence>
<protein>
    <recommendedName>
        <fullName evidence="1">Non-reducing end beta-L-arabinofuranosidase-like GH127 catalytic domain-containing protein</fullName>
    </recommendedName>
</protein>
<dbReference type="EMBL" id="WJXA01000006">
    <property type="protein sequence ID" value="KAF7140405.1"/>
    <property type="molecule type" value="Genomic_DNA"/>
</dbReference>
<organism evidence="2 3">
    <name type="scientific">Rhododendron simsii</name>
    <name type="common">Sims's rhododendron</name>
    <dbReference type="NCBI Taxonomy" id="118357"/>
    <lineage>
        <taxon>Eukaryota</taxon>
        <taxon>Viridiplantae</taxon>
        <taxon>Streptophyta</taxon>
        <taxon>Embryophyta</taxon>
        <taxon>Tracheophyta</taxon>
        <taxon>Spermatophyta</taxon>
        <taxon>Magnoliopsida</taxon>
        <taxon>eudicotyledons</taxon>
        <taxon>Gunneridae</taxon>
        <taxon>Pentapetalae</taxon>
        <taxon>asterids</taxon>
        <taxon>Ericales</taxon>
        <taxon>Ericaceae</taxon>
        <taxon>Ericoideae</taxon>
        <taxon>Rhodoreae</taxon>
        <taxon>Rhododendron</taxon>
    </lineage>
</organism>
<feature type="domain" description="Non-reducing end beta-L-arabinofuranosidase-like GH127 catalytic" evidence="1">
    <location>
        <begin position="81"/>
        <end position="162"/>
    </location>
</feature>
<keyword evidence="3" id="KW-1185">Reference proteome</keyword>
<dbReference type="Proteomes" id="UP000626092">
    <property type="component" value="Unassembled WGS sequence"/>
</dbReference>
<evidence type="ECO:0000313" key="3">
    <source>
        <dbReference type="Proteomes" id="UP000626092"/>
    </source>
</evidence>
<dbReference type="PANTHER" id="PTHR31151:SF0">
    <property type="entry name" value="PROLINE-TRNA LIGASE (DUF1680)"/>
    <property type="match status" value="1"/>
</dbReference>
<reference evidence="2" key="1">
    <citation type="submission" date="2019-11" db="EMBL/GenBank/DDBJ databases">
        <authorList>
            <person name="Liu Y."/>
            <person name="Hou J."/>
            <person name="Li T.-Q."/>
            <person name="Guan C.-H."/>
            <person name="Wu X."/>
            <person name="Wu H.-Z."/>
            <person name="Ling F."/>
            <person name="Zhang R."/>
            <person name="Shi X.-G."/>
            <person name="Ren J.-P."/>
            <person name="Chen E.-F."/>
            <person name="Sun J.-M."/>
        </authorList>
    </citation>
    <scope>NUCLEOTIDE SEQUENCE</scope>
    <source>
        <strain evidence="2">Adult_tree_wgs_1</strain>
        <tissue evidence="2">Leaves</tissue>
    </source>
</reference>
<dbReference type="PANTHER" id="PTHR31151">
    <property type="entry name" value="PROLINE-TRNA LIGASE (DUF1680)"/>
    <property type="match status" value="1"/>
</dbReference>
<gene>
    <name evidence="2" type="ORF">RHSIM_Rhsim06G0098200</name>
</gene>
<accession>A0A834GUC0</accession>